<reference evidence="9" key="1">
    <citation type="submission" date="2020-05" db="UniProtKB">
        <authorList>
            <consortium name="EnsemblMetazoa"/>
        </authorList>
    </citation>
    <scope>IDENTIFICATION</scope>
    <source>
        <strain evidence="9">Jacobina</strain>
    </source>
</reference>
<accession>A0A1B0CD98</accession>
<dbReference type="InterPro" id="IPR000873">
    <property type="entry name" value="AMP-dep_synth/lig_dom"/>
</dbReference>
<dbReference type="Gene3D" id="3.30.300.30">
    <property type="match status" value="1"/>
</dbReference>
<evidence type="ECO:0000259" key="8">
    <source>
        <dbReference type="Pfam" id="PF13193"/>
    </source>
</evidence>
<dbReference type="FunFam" id="3.30.300.30:FF:000008">
    <property type="entry name" value="2,3-dihydroxybenzoate-AMP ligase"/>
    <property type="match status" value="1"/>
</dbReference>
<dbReference type="EMBL" id="AJWK01007588">
    <property type="status" value="NOT_ANNOTATED_CDS"/>
    <property type="molecule type" value="Genomic_DNA"/>
</dbReference>
<comment type="function">
    <text evidence="3">Acyl-CoA synthases catalyze the initial reaction in fatty acid metabolism, by forming a thioester with CoA. Has some preference toward medium-chain substrates. Plays a role in adipocyte differentiation.</text>
</comment>
<dbReference type="Gene3D" id="3.40.50.12780">
    <property type="entry name" value="N-terminal domain of ligase-like"/>
    <property type="match status" value="1"/>
</dbReference>
<dbReference type="InterPro" id="IPR025110">
    <property type="entry name" value="AMP-bd_C"/>
</dbReference>
<dbReference type="VEuPathDB" id="VectorBase:LLOJ002318"/>
<comment type="similarity">
    <text evidence="1">Belongs to the ATP-dependent AMP-binding enzyme family.</text>
</comment>
<organism evidence="9 10">
    <name type="scientific">Lutzomyia longipalpis</name>
    <name type="common">Sand fly</name>
    <dbReference type="NCBI Taxonomy" id="7200"/>
    <lineage>
        <taxon>Eukaryota</taxon>
        <taxon>Metazoa</taxon>
        <taxon>Ecdysozoa</taxon>
        <taxon>Arthropoda</taxon>
        <taxon>Hexapoda</taxon>
        <taxon>Insecta</taxon>
        <taxon>Pterygota</taxon>
        <taxon>Neoptera</taxon>
        <taxon>Endopterygota</taxon>
        <taxon>Diptera</taxon>
        <taxon>Nematocera</taxon>
        <taxon>Psychodoidea</taxon>
        <taxon>Psychodidae</taxon>
        <taxon>Lutzomyia</taxon>
        <taxon>Lutzomyia</taxon>
    </lineage>
</organism>
<proteinExistence type="inferred from homology"/>
<dbReference type="Pfam" id="PF00501">
    <property type="entry name" value="AMP-binding"/>
    <property type="match status" value="1"/>
</dbReference>
<feature type="domain" description="AMP-dependent synthetase/ligase" evidence="7">
    <location>
        <begin position="1"/>
        <end position="63"/>
    </location>
</feature>
<evidence type="ECO:0000256" key="1">
    <source>
        <dbReference type="ARBA" id="ARBA00006432"/>
    </source>
</evidence>
<keyword evidence="2" id="KW-0436">Ligase</keyword>
<evidence type="ECO:0000256" key="6">
    <source>
        <dbReference type="ARBA" id="ARBA00048277"/>
    </source>
</evidence>
<name>A0A1B0CD98_LUTLO</name>
<dbReference type="InterPro" id="IPR045851">
    <property type="entry name" value="AMP-bd_C_sf"/>
</dbReference>
<sequence length="205" mass="23630">MSEYTGLSFSSFPEDVDEEVFHTVGYIQDHIEVKVIDPRGNVVPFGTAGELCVRGYFTMMGYWDDEEKTKEVLSADGWLRTGDQFILQPNGYGKIVGRLKEMIIRGGENIFPREIENFLATCPEINEAYIVGVPDERLGEEMCAFVHLHRGCESFTEQDIRDFCNGKIAHFKIPRYIEIVQEFPKTVSGKIQKFQLQQQFRQKEK</sequence>
<evidence type="ECO:0000256" key="5">
    <source>
        <dbReference type="ARBA" id="ARBA00047319"/>
    </source>
</evidence>
<dbReference type="GO" id="GO:0006631">
    <property type="term" value="P:fatty acid metabolic process"/>
    <property type="evidence" value="ECO:0007669"/>
    <property type="project" value="TreeGrafter"/>
</dbReference>
<dbReference type="Pfam" id="PF13193">
    <property type="entry name" value="AMP-binding_C"/>
    <property type="match status" value="1"/>
</dbReference>
<dbReference type="VEuPathDB" id="VectorBase:LLONM1_009953"/>
<keyword evidence="10" id="KW-1185">Reference proteome</keyword>
<dbReference type="PANTHER" id="PTHR43201:SF5">
    <property type="entry name" value="MEDIUM-CHAIN ACYL-COA LIGASE ACSF2, MITOCHONDRIAL"/>
    <property type="match status" value="1"/>
</dbReference>
<comment type="catalytic activity">
    <reaction evidence="6">
        <text>a medium-chain fatty acid + ATP + CoA = a medium-chain fatty acyl-CoA + AMP + diphosphate</text>
        <dbReference type="Rhea" id="RHEA:48340"/>
        <dbReference type="ChEBI" id="CHEBI:30616"/>
        <dbReference type="ChEBI" id="CHEBI:33019"/>
        <dbReference type="ChEBI" id="CHEBI:57287"/>
        <dbReference type="ChEBI" id="CHEBI:59558"/>
        <dbReference type="ChEBI" id="CHEBI:90546"/>
        <dbReference type="ChEBI" id="CHEBI:456215"/>
        <dbReference type="EC" id="6.2.1.2"/>
    </reaction>
</comment>
<dbReference type="InterPro" id="IPR042099">
    <property type="entry name" value="ANL_N_sf"/>
</dbReference>
<comment type="catalytic activity">
    <reaction evidence="5">
        <text>octanoate + ATP + CoA = octanoyl-CoA + AMP + diphosphate</text>
        <dbReference type="Rhea" id="RHEA:33631"/>
        <dbReference type="ChEBI" id="CHEBI:25646"/>
        <dbReference type="ChEBI" id="CHEBI:30616"/>
        <dbReference type="ChEBI" id="CHEBI:33019"/>
        <dbReference type="ChEBI" id="CHEBI:57287"/>
        <dbReference type="ChEBI" id="CHEBI:57386"/>
        <dbReference type="ChEBI" id="CHEBI:456215"/>
    </reaction>
</comment>
<evidence type="ECO:0000256" key="4">
    <source>
        <dbReference type="ARBA" id="ARBA00039638"/>
    </source>
</evidence>
<evidence type="ECO:0000313" key="9">
    <source>
        <dbReference type="EnsemblMetazoa" id="LLOJ002318-PA"/>
    </source>
</evidence>
<protein>
    <recommendedName>
        <fullName evidence="4">Medium-chain acyl-CoA ligase ACSF2, mitochondrial</fullName>
    </recommendedName>
</protein>
<dbReference type="GO" id="GO:0031956">
    <property type="term" value="F:medium-chain fatty acid-CoA ligase activity"/>
    <property type="evidence" value="ECO:0007669"/>
    <property type="project" value="UniProtKB-EC"/>
</dbReference>
<dbReference type="Proteomes" id="UP000092461">
    <property type="component" value="Unassembled WGS sequence"/>
</dbReference>
<feature type="domain" description="AMP-binding enzyme C-terminal" evidence="8">
    <location>
        <begin position="114"/>
        <end position="190"/>
    </location>
</feature>
<evidence type="ECO:0000256" key="3">
    <source>
        <dbReference type="ARBA" id="ARBA00037247"/>
    </source>
</evidence>
<evidence type="ECO:0000256" key="2">
    <source>
        <dbReference type="ARBA" id="ARBA00022598"/>
    </source>
</evidence>
<evidence type="ECO:0000313" key="10">
    <source>
        <dbReference type="Proteomes" id="UP000092461"/>
    </source>
</evidence>
<evidence type="ECO:0000259" key="7">
    <source>
        <dbReference type="Pfam" id="PF00501"/>
    </source>
</evidence>
<dbReference type="PANTHER" id="PTHR43201">
    <property type="entry name" value="ACYL-COA SYNTHETASE"/>
    <property type="match status" value="1"/>
</dbReference>
<dbReference type="AlphaFoldDB" id="A0A1B0CD98"/>
<dbReference type="SUPFAM" id="SSF56801">
    <property type="entry name" value="Acetyl-CoA synthetase-like"/>
    <property type="match status" value="1"/>
</dbReference>
<dbReference type="EnsemblMetazoa" id="LLOJ002318-RA">
    <property type="protein sequence ID" value="LLOJ002318-PA"/>
    <property type="gene ID" value="LLOJ002318"/>
</dbReference>